<dbReference type="EC" id="3.2.1.8" evidence="3"/>
<keyword evidence="1" id="KW-0732">Signal</keyword>
<dbReference type="PANTHER" id="PTHR43308:SF5">
    <property type="entry name" value="S-LAYER PROTEIN _ PEPTIDOGLYCAN ENDO-BETA-N-ACETYLGLUCOSAMINIDASE"/>
    <property type="match status" value="1"/>
</dbReference>
<reference evidence="3 4" key="1">
    <citation type="submission" date="2018-12" db="EMBL/GenBank/DDBJ databases">
        <authorList>
            <consortium name="Pathogen Informatics"/>
        </authorList>
    </citation>
    <scope>NUCLEOTIDE SEQUENCE [LARGE SCALE GENOMIC DNA]</scope>
    <source>
        <strain evidence="3 4">NCTC13079</strain>
    </source>
</reference>
<dbReference type="Proteomes" id="UP000269544">
    <property type="component" value="Chromosome"/>
</dbReference>
<feature type="chain" id="PRO_5038377729" evidence="1">
    <location>
        <begin position="21"/>
        <end position="449"/>
    </location>
</feature>
<dbReference type="InterPro" id="IPR001119">
    <property type="entry name" value="SLH_dom"/>
</dbReference>
<evidence type="ECO:0000256" key="1">
    <source>
        <dbReference type="SAM" id="SignalP"/>
    </source>
</evidence>
<accession>A0A3S4Z4D7</accession>
<dbReference type="GO" id="GO:0045493">
    <property type="term" value="P:xylan catabolic process"/>
    <property type="evidence" value="ECO:0007669"/>
    <property type="project" value="UniProtKB-KW"/>
</dbReference>
<evidence type="ECO:0000313" key="4">
    <source>
        <dbReference type="Proteomes" id="UP000269544"/>
    </source>
</evidence>
<organism evidence="3 4">
    <name type="scientific">Aedoeadaptatus ivorii</name>
    <dbReference type="NCBI Taxonomy" id="54006"/>
    <lineage>
        <taxon>Bacteria</taxon>
        <taxon>Bacillati</taxon>
        <taxon>Bacillota</taxon>
        <taxon>Tissierellia</taxon>
        <taxon>Tissierellales</taxon>
        <taxon>Peptoniphilaceae</taxon>
        <taxon>Aedoeadaptatus</taxon>
    </lineage>
</organism>
<dbReference type="InterPro" id="IPR051465">
    <property type="entry name" value="Cell_Envelope_Struct_Comp"/>
</dbReference>
<evidence type="ECO:0000313" key="3">
    <source>
        <dbReference type="EMBL" id="VEJ36101.1"/>
    </source>
</evidence>
<dbReference type="PROSITE" id="PS51272">
    <property type="entry name" value="SLH"/>
    <property type="match status" value="3"/>
</dbReference>
<keyword evidence="3" id="KW-0378">Hydrolase</keyword>
<feature type="domain" description="SLH" evidence="2">
    <location>
        <begin position="38"/>
        <end position="96"/>
    </location>
</feature>
<keyword evidence="3" id="KW-0326">Glycosidase</keyword>
<keyword evidence="3" id="KW-0624">Polysaccharide degradation</keyword>
<evidence type="ECO:0000259" key="2">
    <source>
        <dbReference type="PROSITE" id="PS51272"/>
    </source>
</evidence>
<name>A0A3S4Z4D7_9FIRM</name>
<dbReference type="PANTHER" id="PTHR43308">
    <property type="entry name" value="OUTER MEMBRANE PROTEIN ALPHA-RELATED"/>
    <property type="match status" value="1"/>
</dbReference>
<dbReference type="Pfam" id="PF00395">
    <property type="entry name" value="SLH"/>
    <property type="match status" value="3"/>
</dbReference>
<proteinExistence type="predicted"/>
<dbReference type="AlphaFoldDB" id="A0A3S4Z4D7"/>
<gene>
    <name evidence="3" type="primary">xynA1_6</name>
    <name evidence="3" type="ORF">NCTC13079_01296</name>
</gene>
<feature type="domain" description="SLH" evidence="2">
    <location>
        <begin position="97"/>
        <end position="160"/>
    </location>
</feature>
<feature type="signal peptide" evidence="1">
    <location>
        <begin position="1"/>
        <end position="20"/>
    </location>
</feature>
<dbReference type="KEGG" id="piv:NCTC13079_01296"/>
<protein>
    <submittedName>
        <fullName evidence="3">Endo-1,4-beta-xylanase A</fullName>
        <ecNumber evidence="3">3.2.1.8</ecNumber>
    </submittedName>
</protein>
<dbReference type="RefSeq" id="WP_164715250.1">
    <property type="nucleotide sequence ID" value="NZ_LR134523.1"/>
</dbReference>
<keyword evidence="3" id="KW-0858">Xylan degradation</keyword>
<feature type="domain" description="SLH" evidence="2">
    <location>
        <begin position="163"/>
        <end position="226"/>
    </location>
</feature>
<sequence>MKKKQIAISALAMALAAGIAAPTAIYGKEAPKPKAVAATKPVFGDIEKHWAKTFIEDAFSQKLMQGVGEGKFLPNGTVSRAMLVTGLYRQAGSPEAAGDSFKDVQKGSWYSDAARWAKANGMVKGYEDASFRPDRAVSREEMATIVYRYLTGVLELPVPKRAAEPFADAEEIASYAKEAADTLRGWGILRGDEAGRFRPADETTRAELAKILVTINEMTRDGGPDDRDLLADFPQGEKLAPFLRQSLRDTFPKEKASLIQWISATPVKVFQDRGQVIVLANIFYKNYEFTDGVFHNTSGGAMPLEIHFVPEGDTFAIRDMIESENGEKFSDSVRKMARGDEKVYEALLESQDPKIDEETEKAIFIETLEAAGLKDYCRKLEELPGYDADKILILKDVKDTPAGSLVLVDKAEYEKEKARTKKDWRYVKGILYDPGAEWAFDYTYDDFRE</sequence>
<keyword evidence="3" id="KW-0119">Carbohydrate metabolism</keyword>
<keyword evidence="4" id="KW-1185">Reference proteome</keyword>
<dbReference type="EMBL" id="LR134523">
    <property type="protein sequence ID" value="VEJ36101.1"/>
    <property type="molecule type" value="Genomic_DNA"/>
</dbReference>
<dbReference type="GO" id="GO:0031176">
    <property type="term" value="F:endo-1,4-beta-xylanase activity"/>
    <property type="evidence" value="ECO:0007669"/>
    <property type="project" value="UniProtKB-EC"/>
</dbReference>